<evidence type="ECO:0000256" key="1">
    <source>
        <dbReference type="ARBA" id="ARBA00001946"/>
    </source>
</evidence>
<dbReference type="GO" id="GO:0016779">
    <property type="term" value="F:nucleotidyltransferase activity"/>
    <property type="evidence" value="ECO:0007669"/>
    <property type="project" value="UniProtKB-KW"/>
</dbReference>
<dbReference type="PANTHER" id="PTHR33571">
    <property type="entry name" value="SSL8005 PROTEIN"/>
    <property type="match status" value="1"/>
</dbReference>
<dbReference type="InterPro" id="IPR002934">
    <property type="entry name" value="Polymerase_NTP_transf_dom"/>
</dbReference>
<dbReference type="GO" id="GO:0005524">
    <property type="term" value="F:ATP binding"/>
    <property type="evidence" value="ECO:0007669"/>
    <property type="project" value="UniProtKB-KW"/>
</dbReference>
<reference evidence="11 12" key="1">
    <citation type="submission" date="2018-08" db="EMBL/GenBank/DDBJ databases">
        <title>A genome reference for cultivated species of the human gut microbiota.</title>
        <authorList>
            <person name="Zou Y."/>
            <person name="Xue W."/>
            <person name="Luo G."/>
        </authorList>
    </citation>
    <scope>NUCLEOTIDE SEQUENCE [LARGE SCALE GENOMIC DNA]</scope>
    <source>
        <strain evidence="11 12">AF42-9</strain>
    </source>
</reference>
<evidence type="ECO:0000256" key="7">
    <source>
        <dbReference type="ARBA" id="ARBA00022840"/>
    </source>
</evidence>
<dbReference type="Proteomes" id="UP000286598">
    <property type="component" value="Unassembled WGS sequence"/>
</dbReference>
<evidence type="ECO:0000256" key="8">
    <source>
        <dbReference type="ARBA" id="ARBA00022842"/>
    </source>
</evidence>
<keyword evidence="2" id="KW-1277">Toxin-antitoxin system</keyword>
<evidence type="ECO:0000256" key="3">
    <source>
        <dbReference type="ARBA" id="ARBA00022679"/>
    </source>
</evidence>
<name>A0A3R6FFK9_9BACT</name>
<keyword evidence="5" id="KW-0479">Metal-binding</keyword>
<sequence length="98" mass="11293">MKTTQEYISLIGSHAEELKTMFGIRSLRIFGSVSRNEHKEGSDVDVCVDMAPKAFLVVRLKRFLENLLQCSVDVVRMHKHINPYLLEEINKDGIYVIQ</sequence>
<evidence type="ECO:0000256" key="2">
    <source>
        <dbReference type="ARBA" id="ARBA00022649"/>
    </source>
</evidence>
<keyword evidence="8" id="KW-0460">Magnesium</keyword>
<dbReference type="PANTHER" id="PTHR33571:SF14">
    <property type="entry name" value="PROTEIN ADENYLYLTRANSFERASE MJ0435-RELATED"/>
    <property type="match status" value="1"/>
</dbReference>
<evidence type="ECO:0000256" key="6">
    <source>
        <dbReference type="ARBA" id="ARBA00022741"/>
    </source>
</evidence>
<keyword evidence="4" id="KW-0548">Nucleotidyltransferase</keyword>
<dbReference type="AlphaFoldDB" id="A0A3R6FFK9"/>
<dbReference type="InterPro" id="IPR052038">
    <property type="entry name" value="Type-VII_TA_antitoxin"/>
</dbReference>
<dbReference type="Pfam" id="PF01909">
    <property type="entry name" value="NTP_transf_2"/>
    <property type="match status" value="1"/>
</dbReference>
<comment type="caution">
    <text evidence="11">The sequence shown here is derived from an EMBL/GenBank/DDBJ whole genome shotgun (WGS) entry which is preliminary data.</text>
</comment>
<evidence type="ECO:0000256" key="5">
    <source>
        <dbReference type="ARBA" id="ARBA00022723"/>
    </source>
</evidence>
<dbReference type="Gene3D" id="3.30.460.10">
    <property type="entry name" value="Beta Polymerase, domain 2"/>
    <property type="match status" value="1"/>
</dbReference>
<evidence type="ECO:0000313" key="12">
    <source>
        <dbReference type="Proteomes" id="UP000286598"/>
    </source>
</evidence>
<comment type="cofactor">
    <cofactor evidence="1">
        <name>Mg(2+)</name>
        <dbReference type="ChEBI" id="CHEBI:18420"/>
    </cofactor>
</comment>
<gene>
    <name evidence="11" type="ORF">DW060_12415</name>
</gene>
<evidence type="ECO:0000256" key="4">
    <source>
        <dbReference type="ARBA" id="ARBA00022695"/>
    </source>
</evidence>
<dbReference type="EMBL" id="QRNO01000094">
    <property type="protein sequence ID" value="RHK47310.1"/>
    <property type="molecule type" value="Genomic_DNA"/>
</dbReference>
<evidence type="ECO:0000256" key="9">
    <source>
        <dbReference type="ARBA" id="ARBA00038276"/>
    </source>
</evidence>
<evidence type="ECO:0000313" key="11">
    <source>
        <dbReference type="EMBL" id="RHK47310.1"/>
    </source>
</evidence>
<proteinExistence type="inferred from homology"/>
<evidence type="ECO:0000259" key="10">
    <source>
        <dbReference type="Pfam" id="PF01909"/>
    </source>
</evidence>
<comment type="similarity">
    <text evidence="9">Belongs to the MntA antitoxin family.</text>
</comment>
<protein>
    <submittedName>
        <fullName evidence="11">DNA polymerase subunit beta</fullName>
    </submittedName>
</protein>
<organism evidence="11 12">
    <name type="scientific">Leyella stercorea</name>
    <dbReference type="NCBI Taxonomy" id="363265"/>
    <lineage>
        <taxon>Bacteria</taxon>
        <taxon>Pseudomonadati</taxon>
        <taxon>Bacteroidota</taxon>
        <taxon>Bacteroidia</taxon>
        <taxon>Bacteroidales</taxon>
        <taxon>Prevotellaceae</taxon>
        <taxon>Leyella</taxon>
    </lineage>
</organism>
<keyword evidence="7" id="KW-0067">ATP-binding</keyword>
<dbReference type="OrthoDB" id="9809668at2"/>
<keyword evidence="3" id="KW-0808">Transferase</keyword>
<dbReference type="GO" id="GO:0046872">
    <property type="term" value="F:metal ion binding"/>
    <property type="evidence" value="ECO:0007669"/>
    <property type="project" value="UniProtKB-KW"/>
</dbReference>
<accession>A0A3R6FFK9</accession>
<keyword evidence="6" id="KW-0547">Nucleotide-binding</keyword>
<keyword evidence="12" id="KW-1185">Reference proteome</keyword>
<dbReference type="SUPFAM" id="SSF81301">
    <property type="entry name" value="Nucleotidyltransferase"/>
    <property type="match status" value="1"/>
</dbReference>
<dbReference type="InterPro" id="IPR043519">
    <property type="entry name" value="NT_sf"/>
</dbReference>
<dbReference type="CDD" id="cd05403">
    <property type="entry name" value="NT_KNTase_like"/>
    <property type="match status" value="1"/>
</dbReference>
<feature type="domain" description="Polymerase nucleotidyl transferase" evidence="10">
    <location>
        <begin position="14"/>
        <end position="95"/>
    </location>
</feature>